<proteinExistence type="predicted"/>
<reference evidence="2 3" key="1">
    <citation type="submission" date="2020-01" db="EMBL/GenBank/DDBJ databases">
        <title>Bacteria diversity of Porities sp.</title>
        <authorList>
            <person name="Wang G."/>
        </authorList>
    </citation>
    <scope>NUCLEOTIDE SEQUENCE [LARGE SCALE GENOMIC DNA]</scope>
    <source>
        <strain evidence="2 3">R33</strain>
    </source>
</reference>
<dbReference type="Gene3D" id="1.20.120.450">
    <property type="entry name" value="dinb family like domain"/>
    <property type="match status" value="1"/>
</dbReference>
<dbReference type="AlphaFoldDB" id="A0A6L9EGH9"/>
<keyword evidence="3" id="KW-1185">Reference proteome</keyword>
<name>A0A6L9EGH9_9FLAO</name>
<comment type="caution">
    <text evidence="2">The sequence shown here is derived from an EMBL/GenBank/DDBJ whole genome shotgun (WGS) entry which is preliminary data.</text>
</comment>
<dbReference type="InterPro" id="IPR034660">
    <property type="entry name" value="DinB/YfiT-like"/>
</dbReference>
<dbReference type="SUPFAM" id="SSF109854">
    <property type="entry name" value="DinB/YfiT-like putative metalloenzymes"/>
    <property type="match status" value="1"/>
</dbReference>
<gene>
    <name evidence="2" type="ORF">GTQ38_17720</name>
</gene>
<evidence type="ECO:0000313" key="2">
    <source>
        <dbReference type="EMBL" id="NAS13857.1"/>
    </source>
</evidence>
<dbReference type="Pfam" id="PF12867">
    <property type="entry name" value="DinB_2"/>
    <property type="match status" value="1"/>
</dbReference>
<dbReference type="RefSeq" id="WP_161436900.1">
    <property type="nucleotide sequence ID" value="NZ_WXYO01000008.1"/>
</dbReference>
<dbReference type="Proteomes" id="UP000475249">
    <property type="component" value="Unassembled WGS sequence"/>
</dbReference>
<evidence type="ECO:0000313" key="3">
    <source>
        <dbReference type="Proteomes" id="UP000475249"/>
    </source>
</evidence>
<dbReference type="InterPro" id="IPR024775">
    <property type="entry name" value="DinB-like"/>
</dbReference>
<organism evidence="2 3">
    <name type="scientific">Poritiphilus flavus</name>
    <dbReference type="NCBI Taxonomy" id="2697053"/>
    <lineage>
        <taxon>Bacteria</taxon>
        <taxon>Pseudomonadati</taxon>
        <taxon>Bacteroidota</taxon>
        <taxon>Flavobacteriia</taxon>
        <taxon>Flavobacteriales</taxon>
        <taxon>Flavobacteriaceae</taxon>
        <taxon>Poritiphilus</taxon>
    </lineage>
</organism>
<dbReference type="EMBL" id="WXYO01000008">
    <property type="protein sequence ID" value="NAS13857.1"/>
    <property type="molecule type" value="Genomic_DNA"/>
</dbReference>
<feature type="domain" description="DinB-like" evidence="1">
    <location>
        <begin position="42"/>
        <end position="145"/>
    </location>
</feature>
<protein>
    <submittedName>
        <fullName evidence="2">DUF1572 domain-containing protein</fullName>
    </submittedName>
</protein>
<accession>A0A6L9EGH9</accession>
<sequence>MRRTESIANRLREVLLDGRWIANTNVKDQIESISWQQAVQKVDSLNTLAALTYHLNYYLGGVLNVFKGGELEIRDKYSFDLPPIRSERDWQSLIEDFLSNSEEFIEHVASLEEQKLDEPFVDKKYGSYERNLEGVIEHSYYHLGQMALINKMILGGNN</sequence>
<evidence type="ECO:0000259" key="1">
    <source>
        <dbReference type="Pfam" id="PF12867"/>
    </source>
</evidence>